<dbReference type="InterPro" id="IPR015422">
    <property type="entry name" value="PyrdxlP-dep_Trfase_small"/>
</dbReference>
<organism evidence="11 12">
    <name type="scientific">Kiloniella litopenaei</name>
    <dbReference type="NCBI Taxonomy" id="1549748"/>
    <lineage>
        <taxon>Bacteria</taxon>
        <taxon>Pseudomonadati</taxon>
        <taxon>Pseudomonadota</taxon>
        <taxon>Alphaproteobacteria</taxon>
        <taxon>Rhodospirillales</taxon>
        <taxon>Kiloniellaceae</taxon>
        <taxon>Kiloniella</taxon>
    </lineage>
</organism>
<evidence type="ECO:0000256" key="5">
    <source>
        <dbReference type="ARBA" id="ARBA00023317"/>
    </source>
</evidence>
<dbReference type="PANTHER" id="PTHR42778">
    <property type="entry name" value="2-AMINOETHYLPHOSPHONATE--PYRUVATE TRANSAMINASE"/>
    <property type="match status" value="1"/>
</dbReference>
<dbReference type="Gene3D" id="3.90.1150.10">
    <property type="entry name" value="Aspartate Aminotransferase, domain 1"/>
    <property type="match status" value="1"/>
</dbReference>
<evidence type="ECO:0000256" key="2">
    <source>
        <dbReference type="ARBA" id="ARBA00022576"/>
    </source>
</evidence>
<dbReference type="NCBIfam" id="TIGR02326">
    <property type="entry name" value="transamin_PhnW"/>
    <property type="match status" value="1"/>
</dbReference>
<comment type="similarity">
    <text evidence="7">Belongs to the class-V pyridoxal-phosphate-dependent aminotransferase family. PhnW subfamily.</text>
</comment>
<evidence type="ECO:0000256" key="3">
    <source>
        <dbReference type="ARBA" id="ARBA00022679"/>
    </source>
</evidence>
<evidence type="ECO:0000256" key="9">
    <source>
        <dbReference type="PIRSR" id="PIRSR000524-50"/>
    </source>
</evidence>
<name>A0A0M2R840_9PROT</name>
<feature type="binding site" evidence="8">
    <location>
        <position position="348"/>
    </location>
    <ligand>
        <name>substrate</name>
    </ligand>
</feature>
<dbReference type="InterPro" id="IPR012703">
    <property type="entry name" value="NH2EtPonate_pyrv_transaminase"/>
</dbReference>
<evidence type="ECO:0000256" key="4">
    <source>
        <dbReference type="ARBA" id="ARBA00022898"/>
    </source>
</evidence>
<dbReference type="PATRIC" id="fig|1549748.8.peg.2212"/>
<evidence type="ECO:0000313" key="11">
    <source>
        <dbReference type="EMBL" id="KKJ75693.1"/>
    </source>
</evidence>
<gene>
    <name evidence="7" type="primary">phnW</name>
    <name evidence="11" type="ORF">WH95_17195</name>
</gene>
<evidence type="ECO:0000256" key="6">
    <source>
        <dbReference type="ARBA" id="ARBA00049460"/>
    </source>
</evidence>
<comment type="cofactor">
    <cofactor evidence="1 7 9">
        <name>pyridoxal 5'-phosphate</name>
        <dbReference type="ChEBI" id="CHEBI:597326"/>
    </cofactor>
</comment>
<dbReference type="EC" id="2.6.1.37" evidence="7"/>
<dbReference type="InterPro" id="IPR015421">
    <property type="entry name" value="PyrdxlP-dep_Trfase_major"/>
</dbReference>
<evidence type="ECO:0000256" key="8">
    <source>
        <dbReference type="PIRSR" id="PIRSR000524-1"/>
    </source>
</evidence>
<feature type="domain" description="Aminotransferase class V" evidence="10">
    <location>
        <begin position="40"/>
        <end position="312"/>
    </location>
</feature>
<proteinExistence type="inferred from homology"/>
<comment type="caution">
    <text evidence="11">The sequence shown here is derived from an EMBL/GenBank/DDBJ whole genome shotgun (WGS) entry which is preliminary data.</text>
</comment>
<dbReference type="PANTHER" id="PTHR42778:SF1">
    <property type="entry name" value="2-AMINOETHYLPHOSPHONATE--PYRUVATE TRANSAMINASE"/>
    <property type="match status" value="1"/>
</dbReference>
<dbReference type="InterPro" id="IPR000192">
    <property type="entry name" value="Aminotrans_V_dom"/>
</dbReference>
<feature type="modified residue" description="N6-(pyridoxal phosphate)lysine" evidence="7 9">
    <location>
        <position position="203"/>
    </location>
</feature>
<dbReference type="EMBL" id="LANI01000028">
    <property type="protein sequence ID" value="KKJ75693.1"/>
    <property type="molecule type" value="Genomic_DNA"/>
</dbReference>
<dbReference type="NCBIfam" id="TIGR03301">
    <property type="entry name" value="PhnW-AepZ"/>
    <property type="match status" value="1"/>
</dbReference>
<dbReference type="RefSeq" id="WP_046509578.1">
    <property type="nucleotide sequence ID" value="NZ_LANI01000028.1"/>
</dbReference>
<dbReference type="PIRSF" id="PIRSF000524">
    <property type="entry name" value="SPT"/>
    <property type="match status" value="1"/>
</dbReference>
<keyword evidence="5 7" id="KW-0670">Pyruvate</keyword>
<keyword evidence="12" id="KW-1185">Reference proteome</keyword>
<comment type="catalytic activity">
    <reaction evidence="6 7">
        <text>(2-aminoethyl)phosphonate + pyruvate = phosphonoacetaldehyde + L-alanine</text>
        <dbReference type="Rhea" id="RHEA:17021"/>
        <dbReference type="ChEBI" id="CHEBI:15361"/>
        <dbReference type="ChEBI" id="CHEBI:57418"/>
        <dbReference type="ChEBI" id="CHEBI:57972"/>
        <dbReference type="ChEBI" id="CHEBI:58383"/>
        <dbReference type="EC" id="2.6.1.37"/>
    </reaction>
</comment>
<comment type="subunit">
    <text evidence="7">Homodimer.</text>
</comment>
<reference evidence="11 12" key="1">
    <citation type="submission" date="2015-03" db="EMBL/GenBank/DDBJ databases">
        <title>Genome sequence of Kiloniella sp. P1-1, isolated from the gut microflora of Pacific white shrimp, Penaeus vannamei.</title>
        <authorList>
            <person name="Shao Z."/>
            <person name="Wang L."/>
            <person name="Li X."/>
        </authorList>
    </citation>
    <scope>NUCLEOTIDE SEQUENCE [LARGE SCALE GENOMIC DNA]</scope>
    <source>
        <strain evidence="11 12">P1-1</strain>
    </source>
</reference>
<dbReference type="Pfam" id="PF00266">
    <property type="entry name" value="Aminotran_5"/>
    <property type="match status" value="1"/>
</dbReference>
<comment type="function">
    <text evidence="7">Involved in phosphonate degradation.</text>
</comment>
<accession>A0A0M2R840</accession>
<dbReference type="STRING" id="1549748.WH95_17195"/>
<evidence type="ECO:0000256" key="7">
    <source>
        <dbReference type="HAMAP-Rule" id="MF_01376"/>
    </source>
</evidence>
<dbReference type="InterPro" id="IPR015424">
    <property type="entry name" value="PyrdxlP-dep_Trfase"/>
</dbReference>
<dbReference type="Gene3D" id="3.40.640.10">
    <property type="entry name" value="Type I PLP-dependent aspartate aminotransferase-like (Major domain)"/>
    <property type="match status" value="1"/>
</dbReference>
<dbReference type="NCBIfam" id="NF010006">
    <property type="entry name" value="PRK13479.1"/>
    <property type="match status" value="1"/>
</dbReference>
<evidence type="ECO:0000259" key="10">
    <source>
        <dbReference type="Pfam" id="PF00266"/>
    </source>
</evidence>
<keyword evidence="2 7" id="KW-0032">Aminotransferase</keyword>
<sequence>MSDKTSAVAASPSGDPWLLTPGPLTTSVATKEAMLHDFGSRDKKFIEINRRVRSSLLSIINGQDDFVCVPLQGSGTFSVEAMLGTLVPQDGKLLILVNGAYGHRMAKICSYYGRAHDVMEYPEDQPVSISDLDARLNEDKAVTHVAVIHCETTSGVLNPIAGVAEVVEKHGRSLLIDSMSAFGALPVDASKIRYDAVAASSNKCLEGVPGMGFVLIRRTALEKSKGNAPSLVLDLYDQWVQMEKTDQWRFTPPTHCIVAFEQAIREYEAEGGVDGRGGRYASNCKILVDGMRALGFETLLPDHLQAPIIVTFHKPTDPKFDFQNFYDRLAERGYLIYPGKLTVADSFRVGCIGRMGNDDIRDALVVIKETLSEMGVENCAPAAA</sequence>
<keyword evidence="4 7" id="KW-0663">Pyridoxal phosphate</keyword>
<dbReference type="OrthoDB" id="9766472at2"/>
<keyword evidence="3 7" id="KW-0808">Transferase</keyword>
<dbReference type="GO" id="GO:0019700">
    <property type="term" value="P:organic phosphonate catabolic process"/>
    <property type="evidence" value="ECO:0007669"/>
    <property type="project" value="UniProtKB-UniRule"/>
</dbReference>
<evidence type="ECO:0000256" key="1">
    <source>
        <dbReference type="ARBA" id="ARBA00001933"/>
    </source>
</evidence>
<dbReference type="GO" id="GO:0047304">
    <property type="term" value="F:2-aminoethylphosphonate-pyruvate transaminase activity"/>
    <property type="evidence" value="ECO:0007669"/>
    <property type="project" value="UniProtKB-UniRule"/>
</dbReference>
<dbReference type="AlphaFoldDB" id="A0A0M2R840"/>
<protein>
    <recommendedName>
        <fullName evidence="7">2-aminoethylphosphonate--pyruvate transaminase</fullName>
        <ecNumber evidence="7">2.6.1.37</ecNumber>
    </recommendedName>
    <alternativeName>
        <fullName evidence="7">2-aminoethylphosphonate aminotransferase</fullName>
    </alternativeName>
    <alternativeName>
        <fullName evidence="7">AEP transaminase</fullName>
        <shortName evidence="7">AEPT</shortName>
    </alternativeName>
</protein>
<evidence type="ECO:0000313" key="12">
    <source>
        <dbReference type="Proteomes" id="UP000034491"/>
    </source>
</evidence>
<dbReference type="InterPro" id="IPR024169">
    <property type="entry name" value="SP_NH2Trfase/AEP_transaminase"/>
</dbReference>
<dbReference type="Proteomes" id="UP000034491">
    <property type="component" value="Unassembled WGS sequence"/>
</dbReference>
<dbReference type="SUPFAM" id="SSF53383">
    <property type="entry name" value="PLP-dependent transferases"/>
    <property type="match status" value="1"/>
</dbReference>
<dbReference type="HAMAP" id="MF_01376">
    <property type="entry name" value="PhnW_aminotrans_5"/>
    <property type="match status" value="1"/>
</dbReference>